<organism evidence="1 2">
    <name type="scientific">Caldithrix abyssi DSM 13497</name>
    <dbReference type="NCBI Taxonomy" id="880073"/>
    <lineage>
        <taxon>Bacteria</taxon>
        <taxon>Pseudomonadati</taxon>
        <taxon>Calditrichota</taxon>
        <taxon>Calditrichia</taxon>
        <taxon>Calditrichales</taxon>
        <taxon>Calditrichaceae</taxon>
        <taxon>Caldithrix</taxon>
    </lineage>
</organism>
<dbReference type="STRING" id="880073.Cabys_4175"/>
<reference evidence="1 2" key="1">
    <citation type="submission" date="2011-09" db="EMBL/GenBank/DDBJ databases">
        <title>The permanent draft genome of Caldithrix abyssi DSM 13497.</title>
        <authorList>
            <consortium name="US DOE Joint Genome Institute (JGI-PGF)"/>
            <person name="Lucas S."/>
            <person name="Han J."/>
            <person name="Lapidus A."/>
            <person name="Bruce D."/>
            <person name="Goodwin L."/>
            <person name="Pitluck S."/>
            <person name="Peters L."/>
            <person name="Kyrpides N."/>
            <person name="Mavromatis K."/>
            <person name="Ivanova N."/>
            <person name="Mikhailova N."/>
            <person name="Chertkov O."/>
            <person name="Detter J.C."/>
            <person name="Tapia R."/>
            <person name="Han C."/>
            <person name="Land M."/>
            <person name="Hauser L."/>
            <person name="Markowitz V."/>
            <person name="Cheng J.-F."/>
            <person name="Hugenholtz P."/>
            <person name="Woyke T."/>
            <person name="Wu D."/>
            <person name="Spring S."/>
            <person name="Brambilla E."/>
            <person name="Klenk H.-P."/>
            <person name="Eisen J.A."/>
        </authorList>
    </citation>
    <scope>NUCLEOTIDE SEQUENCE [LARGE SCALE GENOMIC DNA]</scope>
    <source>
        <strain evidence="1 2">DSM 13497</strain>
    </source>
</reference>
<evidence type="ECO:0000313" key="1">
    <source>
        <dbReference type="EMBL" id="EHO40625.1"/>
    </source>
</evidence>
<dbReference type="InterPro" id="IPR046534">
    <property type="entry name" value="DUF6599"/>
</dbReference>
<sequence length="277" mass="31838">MQITSEDSSFMTDILPDTLNGWRSEGSDQIYTAENLYEFINGGAELYLSYGFKKLYHRTYVRKDYPDILVDVFDMGSAANAFGVFMHTREKVEAAFGQGSEYVQGFLNFWKDRFYISILTMAETPQSKAALFKLAAQIDAQIPQKGEIPDLVRKLPQEGLKPASVRYFHHYIWLNSYLYLSHDNILNISEKERIALGKYSDGSTLVIIQYENIEKAKNSYQTLGQKYFPEMKKNDVFKVRNIFLTFNLHPPYLIIAANDQSADGLKKLVQKTIAQLK</sequence>
<accession>H1XVB9</accession>
<dbReference type="InParanoid" id="H1XVB9"/>
<dbReference type="EMBL" id="CM001402">
    <property type="protein sequence ID" value="EHO40625.1"/>
    <property type="molecule type" value="Genomic_DNA"/>
</dbReference>
<protein>
    <submittedName>
        <fullName evidence="1">Uncharacterized protein</fullName>
    </submittedName>
</protein>
<evidence type="ECO:0000313" key="2">
    <source>
        <dbReference type="Proteomes" id="UP000004671"/>
    </source>
</evidence>
<name>H1XVB9_CALAY</name>
<gene>
    <name evidence="1" type="ORF">Calab_0991</name>
</gene>
<dbReference type="Proteomes" id="UP000004671">
    <property type="component" value="Chromosome"/>
</dbReference>
<keyword evidence="2" id="KW-1185">Reference proteome</keyword>
<dbReference type="AlphaFoldDB" id="H1XVB9"/>
<dbReference type="HOGENOM" id="CLU_1003557_0_0_0"/>
<dbReference type="Pfam" id="PF20244">
    <property type="entry name" value="DUF6599"/>
    <property type="match status" value="1"/>
</dbReference>
<dbReference type="PaxDb" id="880073-Calab_0991"/>
<dbReference type="eggNOG" id="ENOG5031E53">
    <property type="taxonomic scope" value="Bacteria"/>
</dbReference>
<proteinExistence type="predicted"/>